<dbReference type="GO" id="GO:0006281">
    <property type="term" value="P:DNA repair"/>
    <property type="evidence" value="ECO:0007669"/>
    <property type="project" value="TreeGrafter"/>
</dbReference>
<dbReference type="Pfam" id="PF20946">
    <property type="entry name" value="Ctf4_C"/>
    <property type="match status" value="1"/>
</dbReference>
<feature type="domain" description="WDHD1 first WD40" evidence="9">
    <location>
        <begin position="7"/>
        <end position="302"/>
    </location>
</feature>
<feature type="compositionally biased region" description="Basic and acidic residues" evidence="6">
    <location>
        <begin position="809"/>
        <end position="818"/>
    </location>
</feature>
<dbReference type="PROSITE" id="PS00678">
    <property type="entry name" value="WD_REPEATS_1"/>
    <property type="match status" value="1"/>
</dbReference>
<evidence type="ECO:0000256" key="6">
    <source>
        <dbReference type="SAM" id="MobiDB-lite"/>
    </source>
</evidence>
<evidence type="ECO:0000313" key="10">
    <source>
        <dbReference type="EMBL" id="GAV02652.1"/>
    </source>
</evidence>
<protein>
    <submittedName>
        <fullName evidence="10">Uncharacterized protein</fullName>
    </submittedName>
</protein>
<evidence type="ECO:0000313" key="11">
    <source>
        <dbReference type="Proteomes" id="UP000186922"/>
    </source>
</evidence>
<dbReference type="GO" id="GO:0043596">
    <property type="term" value="C:nuclear replication fork"/>
    <property type="evidence" value="ECO:0007669"/>
    <property type="project" value="TreeGrafter"/>
</dbReference>
<feature type="domain" description="WDHD1/CFT4 helical bundle" evidence="8">
    <location>
        <begin position="719"/>
        <end position="780"/>
    </location>
</feature>
<name>A0A1D1VM11_RAMVA</name>
<keyword evidence="2 5" id="KW-0853">WD repeat</keyword>
<dbReference type="Proteomes" id="UP000186922">
    <property type="component" value="Unassembled WGS sequence"/>
</dbReference>
<dbReference type="PROSITE" id="PS50082">
    <property type="entry name" value="WD_REPEATS_2"/>
    <property type="match status" value="1"/>
</dbReference>
<dbReference type="Pfam" id="PF12341">
    <property type="entry name" value="Mcl1_mid"/>
    <property type="match status" value="1"/>
</dbReference>
<dbReference type="EMBL" id="BDGG01000008">
    <property type="protein sequence ID" value="GAV02652.1"/>
    <property type="molecule type" value="Genomic_DNA"/>
</dbReference>
<proteinExistence type="predicted"/>
<dbReference type="SUPFAM" id="SSF50978">
    <property type="entry name" value="WD40 repeat-like"/>
    <property type="match status" value="1"/>
</dbReference>
<comment type="caution">
    <text evidence="10">The sequence shown here is derived from an EMBL/GenBank/DDBJ whole genome shotgun (WGS) entry which is preliminary data.</text>
</comment>
<evidence type="ECO:0000256" key="3">
    <source>
        <dbReference type="ARBA" id="ARBA00022737"/>
    </source>
</evidence>
<dbReference type="InterPro" id="IPR001680">
    <property type="entry name" value="WD40_rpt"/>
</dbReference>
<feature type="region of interest" description="Disordered" evidence="6">
    <location>
        <begin position="785"/>
        <end position="1084"/>
    </location>
</feature>
<dbReference type="Pfam" id="PF24817">
    <property type="entry name" value="WD40_WDHD1_1st"/>
    <property type="match status" value="1"/>
</dbReference>
<dbReference type="InterPro" id="IPR048591">
    <property type="entry name" value="WDHD1/CFT4_hel"/>
</dbReference>
<dbReference type="InterPro" id="IPR019775">
    <property type="entry name" value="WD40_repeat_CS"/>
</dbReference>
<evidence type="ECO:0000259" key="9">
    <source>
        <dbReference type="Pfam" id="PF24817"/>
    </source>
</evidence>
<dbReference type="PROSITE" id="PS50294">
    <property type="entry name" value="WD_REPEATS_REGION"/>
    <property type="match status" value="1"/>
</dbReference>
<evidence type="ECO:0000256" key="1">
    <source>
        <dbReference type="ARBA" id="ARBA00004123"/>
    </source>
</evidence>
<feature type="domain" description="WDHD1/CFT4 second beta-propeller" evidence="7">
    <location>
        <begin position="393"/>
        <end position="689"/>
    </location>
</feature>
<accession>A0A1D1VM11</accession>
<dbReference type="Gene3D" id="2.130.10.10">
    <property type="entry name" value="YVTN repeat-like/Quinoprotein amine dehydrogenase"/>
    <property type="match status" value="2"/>
</dbReference>
<dbReference type="InterPro" id="IPR036322">
    <property type="entry name" value="WD40_repeat_dom_sf"/>
</dbReference>
<feature type="compositionally biased region" description="Polar residues" evidence="6">
    <location>
        <begin position="885"/>
        <end position="896"/>
    </location>
</feature>
<evidence type="ECO:0000256" key="2">
    <source>
        <dbReference type="ARBA" id="ARBA00022574"/>
    </source>
</evidence>
<dbReference type="InterPro" id="IPR057646">
    <property type="entry name" value="WD40_WDHD1_1st"/>
</dbReference>
<dbReference type="GO" id="GO:0000278">
    <property type="term" value="P:mitotic cell cycle"/>
    <property type="evidence" value="ECO:0007669"/>
    <property type="project" value="TreeGrafter"/>
</dbReference>
<dbReference type="InterPro" id="IPR015943">
    <property type="entry name" value="WD40/YVTN_repeat-like_dom_sf"/>
</dbReference>
<keyword evidence="4" id="KW-0539">Nucleus</keyword>
<comment type="subcellular location">
    <subcellularLocation>
        <location evidence="1">Nucleus</location>
    </subcellularLocation>
</comment>
<dbReference type="AlphaFoldDB" id="A0A1D1VM11"/>
<reference evidence="10 11" key="1">
    <citation type="journal article" date="2016" name="Nat. Commun.">
        <title>Extremotolerant tardigrade genome and improved radiotolerance of human cultured cells by tardigrade-unique protein.</title>
        <authorList>
            <person name="Hashimoto T."/>
            <person name="Horikawa D.D."/>
            <person name="Saito Y."/>
            <person name="Kuwahara H."/>
            <person name="Kozuka-Hata H."/>
            <person name="Shin-I T."/>
            <person name="Minakuchi Y."/>
            <person name="Ohishi K."/>
            <person name="Motoyama A."/>
            <person name="Aizu T."/>
            <person name="Enomoto A."/>
            <person name="Kondo K."/>
            <person name="Tanaka S."/>
            <person name="Hara Y."/>
            <person name="Koshikawa S."/>
            <person name="Sagara H."/>
            <person name="Miura T."/>
            <person name="Yokobori S."/>
            <person name="Miyagawa K."/>
            <person name="Suzuki Y."/>
            <person name="Kubo T."/>
            <person name="Oyama M."/>
            <person name="Kohara Y."/>
            <person name="Fujiyama A."/>
            <person name="Arakawa K."/>
            <person name="Katayama T."/>
            <person name="Toyoda A."/>
            <person name="Kunieda T."/>
        </authorList>
    </citation>
    <scope>NUCLEOTIDE SEQUENCE [LARGE SCALE GENOMIC DNA]</scope>
    <source>
        <strain evidence="10 11">YOKOZUNA-1</strain>
    </source>
</reference>
<dbReference type="InterPro" id="IPR022100">
    <property type="entry name" value="WDHD1/CFT4_beta-prop_2nd"/>
</dbReference>
<organism evidence="10 11">
    <name type="scientific">Ramazzottius varieornatus</name>
    <name type="common">Water bear</name>
    <name type="synonym">Tardigrade</name>
    <dbReference type="NCBI Taxonomy" id="947166"/>
    <lineage>
        <taxon>Eukaryota</taxon>
        <taxon>Metazoa</taxon>
        <taxon>Ecdysozoa</taxon>
        <taxon>Tardigrada</taxon>
        <taxon>Eutardigrada</taxon>
        <taxon>Parachela</taxon>
        <taxon>Hypsibioidea</taxon>
        <taxon>Ramazzottiidae</taxon>
        <taxon>Ramazzottius</taxon>
    </lineage>
</organism>
<feature type="compositionally biased region" description="Acidic residues" evidence="6">
    <location>
        <begin position="908"/>
        <end position="917"/>
    </location>
</feature>
<sequence length="1084" mass="119137">MPISGVRTAYGEGHTDVCIDDSGKFILTCGSDGDVRVFEGIDDIGTSYSLGEAGFAICSRGSRFFVGSASNLVQSYKLSDGSEEAVIASFSAEVTCLAANVEGTIIVAGSADFILRIIHFGVESGLVETTHTCVGHLGPITSVAVDPKGKYVASSGCDGTVKIWDIETYACLKTIDNVVPKCNDFILARHLARLSFSPKTGTFLAVPHTKEVKLYNRDKWEVVGTLADPAVKEDVGLCAFSPCGTHIATGQNDGTIVVYNFSSRKAVNVFKHPKQKRICGMQWSPIASAASLAYSDDHGHFALIEKAFVPGAEKQHEIFQAAKESSKPVVVSTVASIYSEGDSNHAEPKRTSVDDGPDGIFEDDVDLESDVAVPRAREIVRAPPYQPRTPMQEAFQPGSTPSFLQSSFMVWNDMGYMKMYEEEDDFGETKKSIDVIYHNAAYHHSIQVFNTENFTLGTMNNKGFLLASQKPSVADDSEVKSSKIQFNMVGSASDRDRWTLDLDAGEWVEGIALGDEWCYVATNKRMLRVITFSGYQQYTLAYPGPLVAIAARQRLFMLAYHVADPTFTGDQCMGFSMYCMGQRRVEVIVADQRLPLSPKSTLSWMGFGFRSSPCIVDSSGIVRVYHYRNPLCKIWSPCLDLEAKQKNKTDKYFMVSLDEDSRNVRVFLCRGARYPLTLPLPVVILLPFDLLQADVNTEVERLEAKCSMHRLFPPKNEQTLRACRADILKMFALYCQNDSENRAQDMTRLMPTPRDMEACWKYADKTGKSGLAERLEQMISAIIKDEEEEDTTTTTVTIKPSNPVVLDDPAERANDPLSKRAPVTRRPTTQKPVVAPPVSRNYQATSLLDSDDEEEDIRSNHNMSRLASHNVRHNRPNEKPKPSSDGYSAKQTNGSRPHSKASDSNSGDNDDNEDTNEATEATTPVRTQTFSFEPETPTLIPSSQRANPFAKPVDEVPPLLRGISTMEEVTMQRSAAKVNSGSNGKNSKKRTTGGKVGNSGEPATKRGRGKREANGGSSGTKKEEGGEGKKSGAFSLERFGFKSLGVKSSEKAAAKENTEEVEKEVENAVEKNDGTLVDDDNMEY</sequence>
<evidence type="ECO:0000256" key="5">
    <source>
        <dbReference type="PROSITE-ProRule" id="PRU00221"/>
    </source>
</evidence>
<dbReference type="SMART" id="SM00320">
    <property type="entry name" value="WD40"/>
    <property type="match status" value="4"/>
</dbReference>
<feature type="compositionally biased region" description="Basic and acidic residues" evidence="6">
    <location>
        <begin position="1048"/>
        <end position="1073"/>
    </location>
</feature>
<evidence type="ECO:0000259" key="7">
    <source>
        <dbReference type="Pfam" id="PF12341"/>
    </source>
</evidence>
<dbReference type="PANTHER" id="PTHR19932">
    <property type="entry name" value="WD REPEAT AND HMG-BOX DNA BINDING PROTEIN"/>
    <property type="match status" value="1"/>
</dbReference>
<dbReference type="GO" id="GO:0006261">
    <property type="term" value="P:DNA-templated DNA replication"/>
    <property type="evidence" value="ECO:0007669"/>
    <property type="project" value="TreeGrafter"/>
</dbReference>
<feature type="compositionally biased region" description="Polar residues" evidence="6">
    <location>
        <begin position="971"/>
        <end position="985"/>
    </location>
</feature>
<dbReference type="OrthoDB" id="427368at2759"/>
<dbReference type="GO" id="GO:0003682">
    <property type="term" value="F:chromatin binding"/>
    <property type="evidence" value="ECO:0007669"/>
    <property type="project" value="TreeGrafter"/>
</dbReference>
<dbReference type="PANTHER" id="PTHR19932:SF10">
    <property type="entry name" value="WD REPEAT AND HMG-BOX DNA-BINDING PROTEIN 1"/>
    <property type="match status" value="1"/>
</dbReference>
<feature type="compositionally biased region" description="Basic and acidic residues" evidence="6">
    <location>
        <begin position="1020"/>
        <end position="1030"/>
    </location>
</feature>
<evidence type="ECO:0000256" key="4">
    <source>
        <dbReference type="ARBA" id="ARBA00023242"/>
    </source>
</evidence>
<keyword evidence="11" id="KW-1185">Reference proteome</keyword>
<gene>
    <name evidence="10" type="primary">RvY_13190-1</name>
    <name evidence="10" type="synonym">RvY_13190.1</name>
    <name evidence="10" type="ORF">RvY_13190</name>
</gene>
<evidence type="ECO:0000259" key="8">
    <source>
        <dbReference type="Pfam" id="PF20946"/>
    </source>
</evidence>
<feature type="repeat" description="WD" evidence="5">
    <location>
        <begin position="133"/>
        <end position="174"/>
    </location>
</feature>
<dbReference type="STRING" id="947166.A0A1D1VM11"/>
<keyword evidence="3" id="KW-0677">Repeat</keyword>